<keyword evidence="10" id="KW-1185">Reference proteome</keyword>
<dbReference type="Pfam" id="PF02687">
    <property type="entry name" value="FtsX"/>
    <property type="match status" value="2"/>
</dbReference>
<evidence type="ECO:0000313" key="9">
    <source>
        <dbReference type="EMBL" id="MBO9199568.1"/>
    </source>
</evidence>
<dbReference type="InterPro" id="IPR025857">
    <property type="entry name" value="MacB_PCD"/>
</dbReference>
<protein>
    <submittedName>
        <fullName evidence="9">ABC transporter permease</fullName>
    </submittedName>
</protein>
<dbReference type="PANTHER" id="PTHR30572:SF18">
    <property type="entry name" value="ABC-TYPE MACROLIDE FAMILY EXPORT SYSTEM PERMEASE COMPONENT 2"/>
    <property type="match status" value="1"/>
</dbReference>
<feature type="transmembrane region" description="Helical" evidence="6">
    <location>
        <begin position="741"/>
        <end position="763"/>
    </location>
</feature>
<name>A0ABS3YNV4_9BACT</name>
<evidence type="ECO:0000256" key="6">
    <source>
        <dbReference type="SAM" id="Phobius"/>
    </source>
</evidence>
<evidence type="ECO:0000256" key="2">
    <source>
        <dbReference type="ARBA" id="ARBA00022475"/>
    </source>
</evidence>
<evidence type="ECO:0000259" key="7">
    <source>
        <dbReference type="Pfam" id="PF02687"/>
    </source>
</evidence>
<dbReference type="Proteomes" id="UP000677244">
    <property type="component" value="Unassembled WGS sequence"/>
</dbReference>
<evidence type="ECO:0000313" key="10">
    <source>
        <dbReference type="Proteomes" id="UP000677244"/>
    </source>
</evidence>
<accession>A0ABS3YNV4</accession>
<dbReference type="RefSeq" id="WP_209137628.1">
    <property type="nucleotide sequence ID" value="NZ_JAGHKO010000001.1"/>
</dbReference>
<dbReference type="InterPro" id="IPR050250">
    <property type="entry name" value="Macrolide_Exporter_MacB"/>
</dbReference>
<feature type="transmembrane region" description="Helical" evidence="6">
    <location>
        <begin position="363"/>
        <end position="386"/>
    </location>
</feature>
<feature type="transmembrane region" description="Helical" evidence="6">
    <location>
        <begin position="651"/>
        <end position="673"/>
    </location>
</feature>
<sequence>MIKNYFKTAIRNLFKNGLFSFISISGLALGMAGAGLLLLNIQYKYSIDQFHEKKDRVFKVYGKTMAGGGVQTGDVNSAPLGPALLKEYPLIKQMTRVVPTGKMFDYNDKKIQVDGCYADAAFLDMFSFPLITGNKRTALKDPQSIVITESLAKKIFGTENPVNKNLRLDSTQNFTVTGVLKDIPANSSFQFEYLLPWVENNAKWDNNFAKTYVELKNPDDVKTVNKQIANIISEHSKNEEGKQVFLHAVSKMNLQRHFDANGNPETDGELIFLYLLAAVMLLIGCINFMNLTTARSEKRAKEVGVRKVMGAARKSLVIQFITESTLLAIFSGCIAICMVQLIWPSFSRLAKVPVNIPWESPAFWLSASTFIFLTGLLAGSYPAFYLSSFMPVKVLKGVFNNKTVLITPRRILVVSQFVIAIFLINFTIIFRKQVNYTENRDPGFVKEELVYHPLTRDLKRQYEVVKQELMNTGMVAAICKSNTPVTRPAGWLNGLEWAGGEKSKNTYFSLITSPGNFVKTNGLALTAGRDLDYETYHTDTASVVINESAAQVLGFANPIGQLIKDGNVNWTIVGVVKDFYQGSPNEIARPAMIRFEKRAGILNIRLKAGFTTLQNITTIEEILKKYNPGYITELQFAETDVANSFKQRKNVLMLINSFAIIAIFIACMGLLGLTTYMGELRKREIGIRKVLGASVTRVTTLLTKDFIWLVVIAVLIASPLALLFINYFLQHFSYRTEASWWIVPLSGVIAIFIAALTISFNAIRTAMANPVNSLRSE</sequence>
<feature type="domain" description="ABC3 transporter permease C-terminal" evidence="7">
    <location>
        <begin position="275"/>
        <end position="388"/>
    </location>
</feature>
<feature type="transmembrane region" description="Helical" evidence="6">
    <location>
        <begin position="271"/>
        <end position="291"/>
    </location>
</feature>
<feature type="transmembrane region" description="Helical" evidence="6">
    <location>
        <begin position="411"/>
        <end position="430"/>
    </location>
</feature>
<evidence type="ECO:0000256" key="3">
    <source>
        <dbReference type="ARBA" id="ARBA00022692"/>
    </source>
</evidence>
<evidence type="ECO:0000256" key="1">
    <source>
        <dbReference type="ARBA" id="ARBA00004651"/>
    </source>
</evidence>
<keyword evidence="3 6" id="KW-0812">Transmembrane</keyword>
<dbReference type="InterPro" id="IPR003838">
    <property type="entry name" value="ABC3_permease_C"/>
</dbReference>
<feature type="transmembrane region" description="Helical" evidence="6">
    <location>
        <begin position="316"/>
        <end position="343"/>
    </location>
</feature>
<keyword evidence="4 6" id="KW-1133">Transmembrane helix</keyword>
<evidence type="ECO:0000256" key="4">
    <source>
        <dbReference type="ARBA" id="ARBA00022989"/>
    </source>
</evidence>
<comment type="subcellular location">
    <subcellularLocation>
        <location evidence="1">Cell membrane</location>
        <topology evidence="1">Multi-pass membrane protein</topology>
    </subcellularLocation>
</comment>
<organism evidence="9 10">
    <name type="scientific">Niastella soli</name>
    <dbReference type="NCBI Taxonomy" id="2821487"/>
    <lineage>
        <taxon>Bacteria</taxon>
        <taxon>Pseudomonadati</taxon>
        <taxon>Bacteroidota</taxon>
        <taxon>Chitinophagia</taxon>
        <taxon>Chitinophagales</taxon>
        <taxon>Chitinophagaceae</taxon>
        <taxon>Niastella</taxon>
    </lineage>
</organism>
<keyword evidence="5 6" id="KW-0472">Membrane</keyword>
<gene>
    <name evidence="9" type="ORF">J7I42_04775</name>
</gene>
<feature type="domain" description="ABC3 transporter permease C-terminal" evidence="7">
    <location>
        <begin position="657"/>
        <end position="765"/>
    </location>
</feature>
<comment type="caution">
    <text evidence="9">The sequence shown here is derived from an EMBL/GenBank/DDBJ whole genome shotgun (WGS) entry which is preliminary data.</text>
</comment>
<reference evidence="9 10" key="1">
    <citation type="submission" date="2021-03" db="EMBL/GenBank/DDBJ databases">
        <title>Assistant Professor.</title>
        <authorList>
            <person name="Huq M.A."/>
        </authorList>
    </citation>
    <scope>NUCLEOTIDE SEQUENCE [LARGE SCALE GENOMIC DNA]</scope>
    <source>
        <strain evidence="9 10">MAH-29</strain>
    </source>
</reference>
<proteinExistence type="predicted"/>
<dbReference type="PANTHER" id="PTHR30572">
    <property type="entry name" value="MEMBRANE COMPONENT OF TRANSPORTER-RELATED"/>
    <property type="match status" value="1"/>
</dbReference>
<evidence type="ECO:0000259" key="8">
    <source>
        <dbReference type="Pfam" id="PF12704"/>
    </source>
</evidence>
<feature type="domain" description="MacB-like periplasmic core" evidence="8">
    <location>
        <begin position="20"/>
        <end position="230"/>
    </location>
</feature>
<dbReference type="Pfam" id="PF12704">
    <property type="entry name" value="MacB_PCD"/>
    <property type="match status" value="2"/>
</dbReference>
<feature type="transmembrane region" description="Helical" evidence="6">
    <location>
        <begin position="706"/>
        <end position="729"/>
    </location>
</feature>
<feature type="domain" description="MacB-like periplasmic core" evidence="8">
    <location>
        <begin position="475"/>
        <end position="588"/>
    </location>
</feature>
<feature type="transmembrane region" description="Helical" evidence="6">
    <location>
        <begin position="21"/>
        <end position="43"/>
    </location>
</feature>
<evidence type="ECO:0000256" key="5">
    <source>
        <dbReference type="ARBA" id="ARBA00023136"/>
    </source>
</evidence>
<keyword evidence="2" id="KW-1003">Cell membrane</keyword>
<dbReference type="EMBL" id="JAGHKO010000001">
    <property type="protein sequence ID" value="MBO9199568.1"/>
    <property type="molecule type" value="Genomic_DNA"/>
</dbReference>